<dbReference type="PANTHER" id="PTHR34709">
    <property type="entry name" value="OS10G0396666 PROTEIN"/>
    <property type="match status" value="1"/>
</dbReference>
<protein>
    <recommendedName>
        <fullName evidence="4">F-box domain-containing protein</fullName>
    </recommendedName>
</protein>
<evidence type="ECO:0000256" key="1">
    <source>
        <dbReference type="SAM" id="MobiDB-lite"/>
    </source>
</evidence>
<dbReference type="CDD" id="cd22160">
    <property type="entry name" value="F-box_AtFBL13-like"/>
    <property type="match status" value="1"/>
</dbReference>
<dbReference type="AlphaFoldDB" id="A0ABC9D288"/>
<dbReference type="Gene3D" id="3.80.10.10">
    <property type="entry name" value="Ribonuclease Inhibitor"/>
    <property type="match status" value="1"/>
</dbReference>
<organism evidence="2 3">
    <name type="scientific">Urochloa decumbens</name>
    <dbReference type="NCBI Taxonomy" id="240449"/>
    <lineage>
        <taxon>Eukaryota</taxon>
        <taxon>Viridiplantae</taxon>
        <taxon>Streptophyta</taxon>
        <taxon>Embryophyta</taxon>
        <taxon>Tracheophyta</taxon>
        <taxon>Spermatophyta</taxon>
        <taxon>Magnoliopsida</taxon>
        <taxon>Liliopsida</taxon>
        <taxon>Poales</taxon>
        <taxon>Poaceae</taxon>
        <taxon>PACMAD clade</taxon>
        <taxon>Panicoideae</taxon>
        <taxon>Panicodae</taxon>
        <taxon>Paniceae</taxon>
        <taxon>Melinidinae</taxon>
        <taxon>Urochloa</taxon>
    </lineage>
</organism>
<proteinExistence type="predicted"/>
<dbReference type="SUPFAM" id="SSF52058">
    <property type="entry name" value="L domain-like"/>
    <property type="match status" value="1"/>
</dbReference>
<evidence type="ECO:0008006" key="4">
    <source>
        <dbReference type="Google" id="ProtNLM"/>
    </source>
</evidence>
<dbReference type="InterPro" id="IPR036047">
    <property type="entry name" value="F-box-like_dom_sf"/>
</dbReference>
<feature type="compositionally biased region" description="Low complexity" evidence="1">
    <location>
        <begin position="15"/>
        <end position="30"/>
    </location>
</feature>
<accession>A0ABC9D288</accession>
<dbReference type="Proteomes" id="UP001497457">
    <property type="component" value="Chromosome 31b"/>
</dbReference>
<reference evidence="2 3" key="2">
    <citation type="submission" date="2024-10" db="EMBL/GenBank/DDBJ databases">
        <authorList>
            <person name="Ryan C."/>
        </authorList>
    </citation>
    <scope>NUCLEOTIDE SEQUENCE [LARGE SCALE GENOMIC DNA]</scope>
</reference>
<feature type="compositionally biased region" description="Basic residues" evidence="1">
    <location>
        <begin position="1"/>
        <end position="14"/>
    </location>
</feature>
<dbReference type="SUPFAM" id="SSF81383">
    <property type="entry name" value="F-box domain"/>
    <property type="match status" value="1"/>
</dbReference>
<sequence length="579" mass="64328">MGVRGSAKRRRRRAPSSSAAGASTKGGKSRFPLNRISAAAADGNVLERESKRQRASTLSAAAGCDAAGAGVDDVISGLGDDVLVRILELLPDARDAVRTAALSRRWRGLWTRLPALHFSSGSLPEFLSAGTGSQRYVSFVNDALALRAAQTDPPLHRLEITFIMRGLLLQRCFEAAQGWIRHAGRNEVKSFVLVLHPPIILENKGKKKEQFVMTLDDLPSSAKMETMRLALGGATVRLPAAATFASLADLSLENLEFADGSGRLLNRLLSPVCCPRLRKLSMRNVGFAGVHDLLLEAEALVELTWEGIGCHLLYALRLTTPSLRVLRMVNSYLDDLTLSAPRLEELLFFDSQPISNFDVDGELSCVRSLKFELMSHEPHGDGGQDYDDEDIDNVDYDINRVGIRLLNFCTAATCLDIDLYIAKKQDITEDRIPRLPQVTSLTVHATLSELHSFGVGIAHILPQCSNLKYLHIRCTVRKESLKMNFLCDHPDHWRPPHEIYLPHLKEAEFSGLVGTECELRFIQSMLTSTTQLQKATISFNREYNLTMNRINAFERIQMLEGGTWTCDEAYSSLEWKPCL</sequence>
<feature type="region of interest" description="Disordered" evidence="1">
    <location>
        <begin position="1"/>
        <end position="33"/>
    </location>
</feature>
<name>A0ABC9D288_9POAL</name>
<evidence type="ECO:0000313" key="2">
    <source>
        <dbReference type="EMBL" id="CAL5030041.1"/>
    </source>
</evidence>
<keyword evidence="3" id="KW-1185">Reference proteome</keyword>
<dbReference type="PANTHER" id="PTHR34709:SF28">
    <property type="entry name" value="OS08G0272601 PROTEIN"/>
    <property type="match status" value="1"/>
</dbReference>
<dbReference type="InterPro" id="IPR053781">
    <property type="entry name" value="F-box_AtFBL13-like"/>
</dbReference>
<gene>
    <name evidence="2" type="ORF">URODEC1_LOCUS80723</name>
</gene>
<dbReference type="EMBL" id="OZ075141">
    <property type="protein sequence ID" value="CAL5030041.1"/>
    <property type="molecule type" value="Genomic_DNA"/>
</dbReference>
<dbReference type="InterPro" id="IPR055312">
    <property type="entry name" value="FBL15-like"/>
</dbReference>
<reference evidence="3" key="1">
    <citation type="submission" date="2024-06" db="EMBL/GenBank/DDBJ databases">
        <authorList>
            <person name="Ryan C."/>
        </authorList>
    </citation>
    <scope>NUCLEOTIDE SEQUENCE [LARGE SCALE GENOMIC DNA]</scope>
</reference>
<dbReference type="InterPro" id="IPR032675">
    <property type="entry name" value="LRR_dom_sf"/>
</dbReference>
<evidence type="ECO:0000313" key="3">
    <source>
        <dbReference type="Proteomes" id="UP001497457"/>
    </source>
</evidence>